<sequence>MTSQQRPEATLPRGASAFVGISLGAAMGARRLMGRGVVLTAILALALALAGGLIERRVTTAAAVDRSLAATFRLVVPLFCFALAARACDRVKLRDAAWPVARYGASRRDVALGIGVALVIASAVSSALLALVAVASAQSAAAPPFARDAFTSGWIGALVGAAYGGWFAFGATFLERGRGRLVPLVLDFLFGSGAGLFAALLPRAHGRNLLGGEGPLGLSQPQSSVALLLMAMLLPVFAASRCRE</sequence>
<protein>
    <submittedName>
        <fullName evidence="2">Uncharacterized protein</fullName>
    </submittedName>
</protein>
<dbReference type="RefSeq" id="WP_272421759.1">
    <property type="nucleotide sequence ID" value="NZ_JAGTJJ010000030.1"/>
</dbReference>
<feature type="transmembrane region" description="Helical" evidence="1">
    <location>
        <begin position="221"/>
        <end position="239"/>
    </location>
</feature>
<evidence type="ECO:0000313" key="2">
    <source>
        <dbReference type="EMBL" id="MDC3985586.1"/>
    </source>
</evidence>
<accession>A0A9X3XCN6</accession>
<keyword evidence="1" id="KW-0812">Transmembrane</keyword>
<feature type="transmembrane region" description="Helical" evidence="1">
    <location>
        <begin position="154"/>
        <end position="174"/>
    </location>
</feature>
<keyword evidence="3" id="KW-1185">Reference proteome</keyword>
<dbReference type="EMBL" id="JAGTJJ010000030">
    <property type="protein sequence ID" value="MDC3985586.1"/>
    <property type="molecule type" value="Genomic_DNA"/>
</dbReference>
<keyword evidence="1" id="KW-1133">Transmembrane helix</keyword>
<dbReference type="Proteomes" id="UP001151081">
    <property type="component" value="Unassembled WGS sequence"/>
</dbReference>
<reference evidence="2 3" key="1">
    <citation type="submission" date="2021-04" db="EMBL/GenBank/DDBJ databases">
        <title>Genome analysis of Polyangium sp.</title>
        <authorList>
            <person name="Li Y."/>
            <person name="Wang J."/>
        </authorList>
    </citation>
    <scope>NUCLEOTIDE SEQUENCE [LARGE SCALE GENOMIC DNA]</scope>
    <source>
        <strain evidence="2 3">SDU14</strain>
    </source>
</reference>
<organism evidence="2 3">
    <name type="scientific">Polyangium jinanense</name>
    <dbReference type="NCBI Taxonomy" id="2829994"/>
    <lineage>
        <taxon>Bacteria</taxon>
        <taxon>Pseudomonadati</taxon>
        <taxon>Myxococcota</taxon>
        <taxon>Polyangia</taxon>
        <taxon>Polyangiales</taxon>
        <taxon>Polyangiaceae</taxon>
        <taxon>Polyangium</taxon>
    </lineage>
</organism>
<dbReference type="AlphaFoldDB" id="A0A9X3XCN6"/>
<feature type="transmembrane region" description="Helical" evidence="1">
    <location>
        <begin position="110"/>
        <end position="134"/>
    </location>
</feature>
<comment type="caution">
    <text evidence="2">The sequence shown here is derived from an EMBL/GenBank/DDBJ whole genome shotgun (WGS) entry which is preliminary data.</text>
</comment>
<evidence type="ECO:0000313" key="3">
    <source>
        <dbReference type="Proteomes" id="UP001151081"/>
    </source>
</evidence>
<feature type="transmembrane region" description="Helical" evidence="1">
    <location>
        <begin position="181"/>
        <end position="201"/>
    </location>
</feature>
<name>A0A9X3XCN6_9BACT</name>
<feature type="transmembrane region" description="Helical" evidence="1">
    <location>
        <begin position="66"/>
        <end position="85"/>
    </location>
</feature>
<proteinExistence type="predicted"/>
<keyword evidence="1" id="KW-0472">Membrane</keyword>
<feature type="transmembrane region" description="Helical" evidence="1">
    <location>
        <begin position="36"/>
        <end position="54"/>
    </location>
</feature>
<gene>
    <name evidence="2" type="ORF">KEG57_34220</name>
</gene>
<evidence type="ECO:0000256" key="1">
    <source>
        <dbReference type="SAM" id="Phobius"/>
    </source>
</evidence>